<evidence type="ECO:0000313" key="2">
    <source>
        <dbReference type="Proteomes" id="UP000247555"/>
    </source>
</evidence>
<dbReference type="AlphaFoldDB" id="A0A318KJH3"/>
<evidence type="ECO:0000313" key="1">
    <source>
        <dbReference type="EMBL" id="PXX77929.1"/>
    </source>
</evidence>
<dbReference type="EMBL" id="QJKI01000014">
    <property type="protein sequence ID" value="PXX77929.1"/>
    <property type="molecule type" value="Genomic_DNA"/>
</dbReference>
<dbReference type="InterPro" id="IPR007817">
    <property type="entry name" value="Isocyanide_synthase_DIT1"/>
</dbReference>
<dbReference type="PANTHER" id="PTHR37285">
    <property type="entry name" value="SPORE WALL MATURATION PROTEIN DIT1"/>
    <property type="match status" value="1"/>
</dbReference>
<protein>
    <submittedName>
        <fullName evidence="1">Pyoverdine/dityrosine biosynthesis protein Dit1</fullName>
    </submittedName>
</protein>
<sequence length="408" mass="46293">MMNAVDLAAVLPTTLTAANTPVGLSGEIISHSHIGQEFAWPPEDPRQARQTQREYTARDAERVAAASLSPHFDLAVFLEKTRQLDTPARILELLNHNAFQFNSRKRFREHPQWQARVAACCAQQQPVEILILAFCVISNPTKRLQPTQVTAAEDVSLLHMWRIAQHIQSFYPPGAVFHVISDSTFYALPLGVTSVEAQHYLLSLRERTQTLGIAGQVRIHDISDNLARRTALFHQRFEHWRSQFLDQPLSGEISHEEYLRWRASMRNTLNTKRMNLEYRDMVRLFGPAAQHAPTMLDEYAGLALAEYRALKAAAADTRWDEEDFPRAIRATIHAKKIPVLGLRLYPEYKLGSRLLPYHGMAVLTPADEAGRERMEIRHEITMIGNPAYTRVVDTQGLTQFYEPAGGQG</sequence>
<dbReference type="RefSeq" id="WP_158281797.1">
    <property type="nucleotide sequence ID" value="NZ_QJKI01000014.1"/>
</dbReference>
<dbReference type="Pfam" id="PF05141">
    <property type="entry name" value="DIT1_PvcA"/>
    <property type="match status" value="1"/>
</dbReference>
<accession>A0A318KJH3</accession>
<comment type="caution">
    <text evidence="1">The sequence shown here is derived from an EMBL/GenBank/DDBJ whole genome shotgun (WGS) entry which is preliminary data.</text>
</comment>
<gene>
    <name evidence="1" type="ORF">DFR34_11416</name>
</gene>
<organism evidence="1 2">
    <name type="scientific">Rivihabitans pingtungensis</name>
    <dbReference type="NCBI Taxonomy" id="1054498"/>
    <lineage>
        <taxon>Bacteria</taxon>
        <taxon>Pseudomonadati</taxon>
        <taxon>Pseudomonadota</taxon>
        <taxon>Betaproteobacteria</taxon>
        <taxon>Neisseriales</taxon>
        <taxon>Aquaspirillaceae</taxon>
        <taxon>Rivihabitans</taxon>
    </lineage>
</organism>
<keyword evidence="2" id="KW-1185">Reference proteome</keyword>
<dbReference type="OrthoDB" id="9769888at2"/>
<dbReference type="PANTHER" id="PTHR37285:SF5">
    <property type="entry name" value="SPORE WALL MATURATION PROTEIN DIT1"/>
    <property type="match status" value="1"/>
</dbReference>
<name>A0A318KJH3_9NEIS</name>
<reference evidence="1 2" key="1">
    <citation type="submission" date="2018-05" db="EMBL/GenBank/DDBJ databases">
        <title>Genomic Encyclopedia of Type Strains, Phase IV (KMG-IV): sequencing the most valuable type-strain genomes for metagenomic binning, comparative biology and taxonomic classification.</title>
        <authorList>
            <person name="Goeker M."/>
        </authorList>
    </citation>
    <scope>NUCLEOTIDE SEQUENCE [LARGE SCALE GENOMIC DNA]</scope>
    <source>
        <strain evidence="1 2">DSM 29661</strain>
    </source>
</reference>
<proteinExistence type="predicted"/>
<dbReference type="Proteomes" id="UP000247555">
    <property type="component" value="Unassembled WGS sequence"/>
</dbReference>